<feature type="region of interest" description="Disordered" evidence="1">
    <location>
        <begin position="192"/>
        <end position="213"/>
    </location>
</feature>
<evidence type="ECO:0000256" key="1">
    <source>
        <dbReference type="SAM" id="MobiDB-lite"/>
    </source>
</evidence>
<dbReference type="EMBL" id="JBHFNQ010000206">
    <property type="protein sequence ID" value="MFB2880694.1"/>
    <property type="molecule type" value="Genomic_DNA"/>
</dbReference>
<evidence type="ECO:0000313" key="2">
    <source>
        <dbReference type="EMBL" id="MFB2880694.1"/>
    </source>
</evidence>
<protein>
    <submittedName>
        <fullName evidence="2">Uncharacterized protein</fullName>
    </submittedName>
</protein>
<feature type="region of interest" description="Disordered" evidence="1">
    <location>
        <begin position="65"/>
        <end position="93"/>
    </location>
</feature>
<accession>A0ABV4XDB7</accession>
<proteinExistence type="predicted"/>
<keyword evidence="3" id="KW-1185">Reference proteome</keyword>
<feature type="compositionally biased region" description="Basic and acidic residues" evidence="1">
    <location>
        <begin position="65"/>
        <end position="77"/>
    </location>
</feature>
<sequence>MLKIMQKYESMNVIELWKTKKVVSQSRGRAIFAALGIDDATPEQVELIADIDRLMTAKGIKDASEGVRRYQSGERATKTQQTNTNSSNNSNNYTAQNAKATQLQLVQRSAETKAAGLEITGNLLAAKYLTGEIAYSPEVQQKVDQSYQVLEAALYGINPDYDSENLVTEIETQLPNVLGGITSNITALPTSKEVVSTNSSSNNNSSGKNGKQS</sequence>
<evidence type="ECO:0000313" key="3">
    <source>
        <dbReference type="Proteomes" id="UP001576774"/>
    </source>
</evidence>
<comment type="caution">
    <text evidence="2">The sequence shown here is derived from an EMBL/GenBank/DDBJ whole genome shotgun (WGS) entry which is preliminary data.</text>
</comment>
<gene>
    <name evidence="2" type="ORF">ACE1CC_27925</name>
</gene>
<reference evidence="2 3" key="1">
    <citation type="submission" date="2024-09" db="EMBL/GenBank/DDBJ databases">
        <title>Floridaenema gen nov. (Aerosakkonemataceae, Aerosakkonematales ord. nov., Cyanobacteria) from benthic tropical and subtropical fresh waters, with the description of four new species.</title>
        <authorList>
            <person name="Moretto J.A."/>
            <person name="Berthold D.E."/>
            <person name="Lefler F.W."/>
            <person name="Huang I.-S."/>
            <person name="Laughinghouse H. IV."/>
        </authorList>
    </citation>
    <scope>NUCLEOTIDE SEQUENCE [LARGE SCALE GENOMIC DNA]</scope>
    <source>
        <strain evidence="2 3">BLCC-F46</strain>
    </source>
</reference>
<feature type="compositionally biased region" description="Low complexity" evidence="1">
    <location>
        <begin position="198"/>
        <end position="213"/>
    </location>
</feature>
<dbReference type="Proteomes" id="UP001576774">
    <property type="component" value="Unassembled WGS sequence"/>
</dbReference>
<feature type="compositionally biased region" description="Low complexity" evidence="1">
    <location>
        <begin position="78"/>
        <end position="93"/>
    </location>
</feature>
<dbReference type="RefSeq" id="WP_413273697.1">
    <property type="nucleotide sequence ID" value="NZ_JBHFNQ010000206.1"/>
</dbReference>
<organism evidence="2 3">
    <name type="scientific">Floridaenema aerugineum BLCC-F46</name>
    <dbReference type="NCBI Taxonomy" id="3153654"/>
    <lineage>
        <taxon>Bacteria</taxon>
        <taxon>Bacillati</taxon>
        <taxon>Cyanobacteriota</taxon>
        <taxon>Cyanophyceae</taxon>
        <taxon>Oscillatoriophycideae</taxon>
        <taxon>Aerosakkonematales</taxon>
        <taxon>Aerosakkonemataceae</taxon>
        <taxon>Floridanema</taxon>
        <taxon>Floridanema aerugineum</taxon>
    </lineage>
</organism>
<name>A0ABV4XDB7_9CYAN</name>